<sequence length="355" mass="41141">MDLPPELLIQILEPYRNKSQKLAKLRLVNHHFNNVIISYFRFPEKIRVVYGFEEAVLQMKSLGKNDGVMMGNVRAVFLPSESFWPVSMVGEEGRFSEKYTFPWTLQRHHDSIQNITQSTTRQYFPTILHENPQNPSFDYHPNLHNRESNEGEGAIEYLNLLSDLLYACKNLEVLEIAMGVGWDTGRMQCWAGMFMNKLFEVVSKIGVKKVRIMIPYVYNLGMFFRGCGEDGCGVELKLEFPKLQSVAVMSNSTGIRGYGYDETTLKEEFAKTLKYFFQDESIRVLDTRDVHDKAIWNTFRMEKLDWGSRYFLGERILGVNVGGVVDYRDWEEEEREGSGDDEGSGAEDDPITFYW</sequence>
<evidence type="ECO:0008006" key="4">
    <source>
        <dbReference type="Google" id="ProtNLM"/>
    </source>
</evidence>
<dbReference type="GeneID" id="93587890"/>
<name>A0A436ZYI1_ARTFL</name>
<evidence type="ECO:0000256" key="1">
    <source>
        <dbReference type="SAM" id="MobiDB-lite"/>
    </source>
</evidence>
<dbReference type="Proteomes" id="UP000283090">
    <property type="component" value="Unassembled WGS sequence"/>
</dbReference>
<dbReference type="RefSeq" id="XP_067489349.1">
    <property type="nucleotide sequence ID" value="XM_067634860.1"/>
</dbReference>
<comment type="caution">
    <text evidence="2">The sequence shown here is derived from an EMBL/GenBank/DDBJ whole genome shotgun (WGS) entry which is preliminary data.</text>
</comment>
<reference evidence="2 3" key="1">
    <citation type="submission" date="2019-01" db="EMBL/GenBank/DDBJ databases">
        <title>Intercellular communication is required for trap formation in the nematode-trapping fungus Duddingtonia flagrans.</title>
        <authorList>
            <person name="Youssar L."/>
            <person name="Wernet V."/>
            <person name="Hensel N."/>
            <person name="Hildebrandt H.-G."/>
            <person name="Fischer R."/>
        </authorList>
    </citation>
    <scope>NUCLEOTIDE SEQUENCE [LARGE SCALE GENOMIC DNA]</scope>
    <source>
        <strain evidence="2 3">CBS H-5679</strain>
    </source>
</reference>
<gene>
    <name evidence="2" type="ORF">DFL_005579</name>
</gene>
<evidence type="ECO:0000313" key="2">
    <source>
        <dbReference type="EMBL" id="RVD83805.1"/>
    </source>
</evidence>
<dbReference type="VEuPathDB" id="FungiDB:DFL_005579"/>
<keyword evidence="3" id="KW-1185">Reference proteome</keyword>
<dbReference type="EMBL" id="SAEB01000007">
    <property type="protein sequence ID" value="RVD83805.1"/>
    <property type="molecule type" value="Genomic_DNA"/>
</dbReference>
<proteinExistence type="predicted"/>
<organism evidence="2 3">
    <name type="scientific">Arthrobotrys flagrans</name>
    <name type="common">Nematode-trapping fungus</name>
    <name type="synonym">Trichothecium flagrans</name>
    <dbReference type="NCBI Taxonomy" id="97331"/>
    <lineage>
        <taxon>Eukaryota</taxon>
        <taxon>Fungi</taxon>
        <taxon>Dikarya</taxon>
        <taxon>Ascomycota</taxon>
        <taxon>Pezizomycotina</taxon>
        <taxon>Orbiliomycetes</taxon>
        <taxon>Orbiliales</taxon>
        <taxon>Orbiliaceae</taxon>
        <taxon>Arthrobotrys</taxon>
    </lineage>
</organism>
<feature type="region of interest" description="Disordered" evidence="1">
    <location>
        <begin position="331"/>
        <end position="355"/>
    </location>
</feature>
<evidence type="ECO:0000313" key="3">
    <source>
        <dbReference type="Proteomes" id="UP000283090"/>
    </source>
</evidence>
<accession>A0A436ZYI1</accession>
<dbReference type="AlphaFoldDB" id="A0A436ZYI1"/>
<protein>
    <recommendedName>
        <fullName evidence="4">F-box domain-containing protein</fullName>
    </recommendedName>
</protein>